<keyword evidence="3" id="KW-1185">Reference proteome</keyword>
<feature type="transmembrane region" description="Helical" evidence="1">
    <location>
        <begin position="106"/>
        <end position="124"/>
    </location>
</feature>
<dbReference type="FunCoup" id="A0A1D2VLX4">
    <property type="interactions" value="200"/>
</dbReference>
<protein>
    <submittedName>
        <fullName evidence="2">Uncharacterized protein</fullName>
    </submittedName>
</protein>
<gene>
    <name evidence="2" type="ORF">ASCRUDRAFT_136630</name>
</gene>
<dbReference type="AlphaFoldDB" id="A0A1D2VLX4"/>
<dbReference type="Pfam" id="PF11124">
    <property type="entry name" value="Pho86"/>
    <property type="match status" value="1"/>
</dbReference>
<evidence type="ECO:0000256" key="1">
    <source>
        <dbReference type="SAM" id="Phobius"/>
    </source>
</evidence>
<dbReference type="InParanoid" id="A0A1D2VLX4"/>
<accession>A0A1D2VLX4</accession>
<dbReference type="GeneID" id="30962746"/>
<dbReference type="OrthoDB" id="4082764at2759"/>
<keyword evidence="1" id="KW-1133">Transmembrane helix</keyword>
<keyword evidence="1" id="KW-0472">Membrane</keyword>
<dbReference type="Proteomes" id="UP000095038">
    <property type="component" value="Unassembled WGS sequence"/>
</dbReference>
<reference evidence="3" key="1">
    <citation type="submission" date="2016-05" db="EMBL/GenBank/DDBJ databases">
        <title>Comparative genomics of biotechnologically important yeasts.</title>
        <authorList>
            <consortium name="DOE Joint Genome Institute"/>
            <person name="Riley R."/>
            <person name="Haridas S."/>
            <person name="Wolfe K.H."/>
            <person name="Lopes M.R."/>
            <person name="Hittinger C.T."/>
            <person name="Goker M."/>
            <person name="Salamov A."/>
            <person name="Wisecaver J."/>
            <person name="Long T.M."/>
            <person name="Aerts A.L."/>
            <person name="Barry K."/>
            <person name="Choi C."/>
            <person name="Clum A."/>
            <person name="Coughlan A.Y."/>
            <person name="Deshpande S."/>
            <person name="Douglass A.P."/>
            <person name="Hanson S.J."/>
            <person name="Klenk H.-P."/>
            <person name="Labutti K."/>
            <person name="Lapidus A."/>
            <person name="Lindquist E."/>
            <person name="Lipzen A."/>
            <person name="Meier-Kolthoff J.P."/>
            <person name="Ohm R.A."/>
            <person name="Otillar R.P."/>
            <person name="Pangilinan J."/>
            <person name="Peng Y."/>
            <person name="Rokas A."/>
            <person name="Rosa C.A."/>
            <person name="Scheuner C."/>
            <person name="Sibirny A.A."/>
            <person name="Slot J.C."/>
            <person name="Stielow J.B."/>
            <person name="Sun H."/>
            <person name="Kurtzman C.P."/>
            <person name="Blackwell M."/>
            <person name="Grigoriev I.V."/>
            <person name="Jeffries T.W."/>
        </authorList>
    </citation>
    <scope>NUCLEOTIDE SEQUENCE [LARGE SCALE GENOMIC DNA]</scope>
    <source>
        <strain evidence="3">DSM 1968</strain>
    </source>
</reference>
<dbReference type="STRING" id="1344418.A0A1D2VLX4"/>
<evidence type="ECO:0000313" key="2">
    <source>
        <dbReference type="EMBL" id="ODV62620.1"/>
    </source>
</evidence>
<proteinExistence type="predicted"/>
<feature type="transmembrane region" description="Helical" evidence="1">
    <location>
        <begin position="62"/>
        <end position="85"/>
    </location>
</feature>
<dbReference type="RefSeq" id="XP_020048927.1">
    <property type="nucleotide sequence ID" value="XM_020189110.1"/>
</dbReference>
<evidence type="ECO:0000313" key="3">
    <source>
        <dbReference type="Proteomes" id="UP000095038"/>
    </source>
</evidence>
<organism evidence="2 3">
    <name type="scientific">Ascoidea rubescens DSM 1968</name>
    <dbReference type="NCBI Taxonomy" id="1344418"/>
    <lineage>
        <taxon>Eukaryota</taxon>
        <taxon>Fungi</taxon>
        <taxon>Dikarya</taxon>
        <taxon>Ascomycota</taxon>
        <taxon>Saccharomycotina</taxon>
        <taxon>Saccharomycetes</taxon>
        <taxon>Ascoideaceae</taxon>
        <taxon>Ascoidea</taxon>
    </lineage>
</organism>
<keyword evidence="1" id="KW-0812">Transmembrane</keyword>
<dbReference type="InterPro" id="IPR024297">
    <property type="entry name" value="Pho86"/>
</dbReference>
<name>A0A1D2VLX4_9ASCO</name>
<dbReference type="EMBL" id="KV454477">
    <property type="protein sequence ID" value="ODV62620.1"/>
    <property type="molecule type" value="Genomic_DNA"/>
</dbReference>
<sequence>MTTPLNVSPLELHNNDIDISQPLDENQPPDLISTYLSPVYSAPSLNLILDYYSQSQSTSNNLVIWNLKNLLVLNFLLISYIYYLIKDNYQIIGIKKSLLLNSNANLFHIAYFLLLILSTFLIFLKNYNNYFKNKSKKLALNNASELFININLNNLILLNEKTLSHKNLSDEDQLLLQNCQNVKLFIYRNVPIAIIILNPYTQVPDSDQFIVKIMGLNVRKVYKDIGLYDDLISWAIERSLTLTNLYNKDILKNKHSVNEIKLKKNLILNISVYSFCKVIKQSLLKKKFKLIKKNYLPTFLGSFYKISNDNYQLSVNLNEISSS</sequence>